<accession>A0A8B9AVA8</accession>
<dbReference type="GO" id="GO:0050152">
    <property type="term" value="F:omega-amidase activity"/>
    <property type="evidence" value="ECO:0007669"/>
    <property type="project" value="TreeGrafter"/>
</dbReference>
<reference evidence="1" key="1">
    <citation type="journal article" date="2019" name="Nat. Commun.">
        <title>Genome-wide association mapping of date palm fruit traits.</title>
        <authorList>
            <person name="Hazzouri K.M."/>
            <person name="Gros-Balthazard M."/>
            <person name="Flowers J.M."/>
            <person name="Copetti D."/>
            <person name="Lemansour A."/>
            <person name="Lebrun M."/>
            <person name="Masmoudi K."/>
            <person name="Ferrand S."/>
            <person name="Dhar M.I."/>
            <person name="Fresquez Z.A."/>
            <person name="Rosas U."/>
            <person name="Zhang J."/>
            <person name="Talag J."/>
            <person name="Lee S."/>
            <person name="Kudrna D."/>
            <person name="Powell R.F."/>
            <person name="Leitch I.J."/>
            <person name="Krueger R.R."/>
            <person name="Wing R.A."/>
            <person name="Amiri K.M.A."/>
            <person name="Purugganan M.D."/>
        </authorList>
    </citation>
    <scope>NUCLEOTIDE SEQUENCE [LARGE SCALE GENOMIC DNA]</scope>
    <source>
        <strain evidence="1">cv. Khalas</strain>
    </source>
</reference>
<protein>
    <submittedName>
        <fullName evidence="2">Omega-amidase, chloroplastic-like</fullName>
    </submittedName>
</protein>
<dbReference type="PANTHER" id="PTHR23088:SF30">
    <property type="entry name" value="OMEGA-AMIDASE NIT2"/>
    <property type="match status" value="1"/>
</dbReference>
<dbReference type="GO" id="GO:0006107">
    <property type="term" value="P:oxaloacetate metabolic process"/>
    <property type="evidence" value="ECO:0007669"/>
    <property type="project" value="TreeGrafter"/>
</dbReference>
<name>A0A8B9AVA8_PHODC</name>
<dbReference type="AlphaFoldDB" id="A0A8B9AVA8"/>
<proteinExistence type="predicted"/>
<organism evidence="1 2">
    <name type="scientific">Phoenix dactylifera</name>
    <name type="common">Date palm</name>
    <dbReference type="NCBI Taxonomy" id="42345"/>
    <lineage>
        <taxon>Eukaryota</taxon>
        <taxon>Viridiplantae</taxon>
        <taxon>Streptophyta</taxon>
        <taxon>Embryophyta</taxon>
        <taxon>Tracheophyta</taxon>
        <taxon>Spermatophyta</taxon>
        <taxon>Magnoliopsida</taxon>
        <taxon>Liliopsida</taxon>
        <taxon>Arecaceae</taxon>
        <taxon>Coryphoideae</taxon>
        <taxon>Phoeniceae</taxon>
        <taxon>Phoenix</taxon>
    </lineage>
</organism>
<dbReference type="GeneID" id="103705779"/>
<dbReference type="GO" id="GO:0006528">
    <property type="term" value="P:asparagine metabolic process"/>
    <property type="evidence" value="ECO:0007669"/>
    <property type="project" value="TreeGrafter"/>
</dbReference>
<gene>
    <name evidence="2" type="primary">LOC103705779</name>
</gene>
<evidence type="ECO:0000313" key="1">
    <source>
        <dbReference type="Proteomes" id="UP000228380"/>
    </source>
</evidence>
<dbReference type="RefSeq" id="XP_038990420.1">
    <property type="nucleotide sequence ID" value="XM_039134492.1"/>
</dbReference>
<keyword evidence="1" id="KW-1185">Reference proteome</keyword>
<dbReference type="Proteomes" id="UP000228380">
    <property type="component" value="Chromosome 15"/>
</dbReference>
<sequence>MASAHKPEDCRAPPALQLPAPPVSKFKIGLCQLAVTAEKEKNISHARKAIEEAAGKGAKLVLLPISSAVHFMKHGYIFFDIDILGKISFKESKTLTAGQHPTIVDTGARLLCGPGAFNMTTGPLDWELLQRARAADNQFGEVVATAEHEEAIIVEEIDLSLIELIIKLHRLNLPLEKQRCGDLYQLVDVQSEVSIYEKVALLFQC</sequence>
<dbReference type="PANTHER" id="PTHR23088">
    <property type="entry name" value="NITRILASE-RELATED"/>
    <property type="match status" value="1"/>
</dbReference>
<dbReference type="KEGG" id="pda:103705779"/>
<dbReference type="SUPFAM" id="SSF56317">
    <property type="entry name" value="Carbon-nitrogen hydrolase"/>
    <property type="match status" value="1"/>
</dbReference>
<dbReference type="InterPro" id="IPR036526">
    <property type="entry name" value="C-N_Hydrolase_sf"/>
</dbReference>
<evidence type="ECO:0000313" key="2">
    <source>
        <dbReference type="RefSeq" id="XP_038990420.1"/>
    </source>
</evidence>
<reference evidence="2" key="2">
    <citation type="submission" date="2025-08" db="UniProtKB">
        <authorList>
            <consortium name="RefSeq"/>
        </authorList>
    </citation>
    <scope>IDENTIFICATION</scope>
    <source>
        <tissue evidence="2">Young leaves</tissue>
    </source>
</reference>
<dbReference type="OrthoDB" id="10250282at2759"/>
<dbReference type="Gene3D" id="3.60.110.10">
    <property type="entry name" value="Carbon-nitrogen hydrolase"/>
    <property type="match status" value="2"/>
</dbReference>
<dbReference type="GO" id="GO:0006541">
    <property type="term" value="P:glutamine metabolic process"/>
    <property type="evidence" value="ECO:0007669"/>
    <property type="project" value="TreeGrafter"/>
</dbReference>
<dbReference type="GO" id="GO:0005739">
    <property type="term" value="C:mitochondrion"/>
    <property type="evidence" value="ECO:0007669"/>
    <property type="project" value="TreeGrafter"/>
</dbReference>